<dbReference type="EMBL" id="HBIS01006774">
    <property type="protein sequence ID" value="CAE0612310.1"/>
    <property type="molecule type" value="Transcribed_RNA"/>
</dbReference>
<organism evidence="4">
    <name type="scientific">Picocystis salinarum</name>
    <dbReference type="NCBI Taxonomy" id="88271"/>
    <lineage>
        <taxon>Eukaryota</taxon>
        <taxon>Viridiplantae</taxon>
        <taxon>Chlorophyta</taxon>
        <taxon>Picocystophyceae</taxon>
        <taxon>Picocystales</taxon>
        <taxon>Picocystaceae</taxon>
        <taxon>Picocystis</taxon>
    </lineage>
</organism>
<protein>
    <recommendedName>
        <fullName evidence="2">DUF1995 domain-containing protein</fullName>
    </recommendedName>
</protein>
<dbReference type="InterPro" id="IPR044687">
    <property type="entry name" value="LPA3"/>
</dbReference>
<feature type="domain" description="DUF1995" evidence="2">
    <location>
        <begin position="58"/>
        <end position="320"/>
    </location>
</feature>
<dbReference type="Pfam" id="PF09353">
    <property type="entry name" value="DUF1995"/>
    <property type="match status" value="1"/>
</dbReference>
<name>A0A6U9RL79_9CHLO</name>
<evidence type="ECO:0000313" key="4">
    <source>
        <dbReference type="EMBL" id="CAE0612310.1"/>
    </source>
</evidence>
<evidence type="ECO:0000256" key="1">
    <source>
        <dbReference type="SAM" id="MobiDB-lite"/>
    </source>
</evidence>
<evidence type="ECO:0000313" key="3">
    <source>
        <dbReference type="EMBL" id="CAE0612309.1"/>
    </source>
</evidence>
<dbReference type="AlphaFoldDB" id="A0A6U9RL79"/>
<dbReference type="PANTHER" id="PTHR34051">
    <property type="entry name" value="PROTEIN LOW PSII ACCUMULATION 3, CHLOROPLASTIC"/>
    <property type="match status" value="1"/>
</dbReference>
<evidence type="ECO:0000259" key="2">
    <source>
        <dbReference type="Pfam" id="PF09353"/>
    </source>
</evidence>
<feature type="region of interest" description="Disordered" evidence="1">
    <location>
        <begin position="19"/>
        <end position="58"/>
    </location>
</feature>
<dbReference type="PANTHER" id="PTHR34051:SF2">
    <property type="entry name" value="PROTEIN LPA3"/>
    <property type="match status" value="1"/>
</dbReference>
<reference evidence="4" key="1">
    <citation type="submission" date="2021-01" db="EMBL/GenBank/DDBJ databases">
        <authorList>
            <person name="Corre E."/>
            <person name="Pelletier E."/>
            <person name="Niang G."/>
            <person name="Scheremetjew M."/>
            <person name="Finn R."/>
            <person name="Kale V."/>
            <person name="Holt S."/>
            <person name="Cochrane G."/>
            <person name="Meng A."/>
            <person name="Brown T."/>
            <person name="Cohen L."/>
        </authorList>
    </citation>
    <scope>NUCLEOTIDE SEQUENCE</scope>
    <source>
        <strain evidence="4">CCMP1897</strain>
    </source>
</reference>
<proteinExistence type="predicted"/>
<dbReference type="EMBL" id="HBIS01006773">
    <property type="protein sequence ID" value="CAE0612309.1"/>
    <property type="molecule type" value="Transcribed_RNA"/>
</dbReference>
<accession>A0A6U9RL79</accession>
<sequence>MRNVTTQHTCNKRWMCRRQKSRRVDARSKRKQSIARADAASTPNTDVPSEAGRASYRPNSYKDLVEDAIRATCTALERGYNRVEVDYPSLPNAADSYSGASDDYVDANVQQAIAAGRWLRETKGWRSHIVVPDNEELNRSYNMFKSALELEDGISMGSLTGKVQGFGAAAWEELSFLFGAVGRIDEMVLQKAEEASKEADVFFFINASTIELPEVESYVDRIVGDRPALLWNMELDTLRSDLGLFGFPSKDVHYRFLSQFLPAFYIRQRDYSKSVSVAPFLINYSGALFREFPGPWQVMLRQDGGLLACVAEDKERLTLFDFKEELLKAMGLDTEEKGSTLEFLRRGYKTATWWEEDIKQESSSNWRS</sequence>
<gene>
    <name evidence="3" type="ORF">PSAL00342_LOCUS6144</name>
    <name evidence="4" type="ORF">PSAL00342_LOCUS6145</name>
</gene>
<dbReference type="InterPro" id="IPR018962">
    <property type="entry name" value="DUF1995"/>
</dbReference>